<sequence length="647" mass="69119">MISGGAVVYTPAPGFAGTDSFIYTIRDSFGQIASATVTVTVRPPALDAVNDTAITQARTPVKILVLVNDVGTGLAIIQVGAPAHGSAVASADGTITYTPAQNFAGTDTFTYTITDGISTDSATVRVTVIAPTLDAVDDTATAQTRTPVAIPVLANDVGTGLTITQVSTPAHGAAMTGADGAITYTSAPNFTGADTFTYTMTDGINTDTATVTVTVKRSKEGTQKLLENTTDNPNAKEVGRTIGGLCFDQTASATFLRDCDTLINAASNNEPGVGLALEQITPEALGIAADTSQTSVQNQMLSIRSRMASLRSGVMGINLDQLNIQRGGWTLSGRDLRYLLASVGGGGPSADVDTNLGGFGIFASGTFNLGNRDSTVNQTGFDFKTLALTVGADYRLSDQFVLGTAFSYTAINTDVDSSGGSLDTRGYGLTLYGTYYPSDQLYFDGMVNYGWNNYDQQRNVAYRLQNTDVKQRFDSSYGGQQFFVDLGVGYQFTHGNLTFGPEVRLSYLDVKVDSFQERAGNSNPGSAWAVAIDPQDLQSLVSTVGGRVSYLIDQPWGVLQPQLELSWLHEFNDDNRLVRGRFVEGAVVPDNLFQLATDPVDKNYFRLGLGLSARFNRGPSVLIQYRTLFDYTSLEEHAVTTELRWEF</sequence>
<dbReference type="InterPro" id="IPR006315">
    <property type="entry name" value="OM_autotransptr_brl_dom"/>
</dbReference>
<dbReference type="PROSITE" id="PS51208">
    <property type="entry name" value="AUTOTRANSPORTER"/>
    <property type="match status" value="1"/>
</dbReference>
<proteinExistence type="predicted"/>
<dbReference type="NCBIfam" id="NF012211">
    <property type="entry name" value="tand_rpt_95"/>
    <property type="match status" value="3"/>
</dbReference>
<comment type="caution">
    <text evidence="2">The sequence shown here is derived from an EMBL/GenBank/DDBJ whole genome shotgun (WGS) entry which is preliminary data.</text>
</comment>
<dbReference type="InterPro" id="IPR005546">
    <property type="entry name" value="Autotransporte_beta"/>
</dbReference>
<evidence type="ECO:0000313" key="2">
    <source>
        <dbReference type="EMBL" id="CDH43942.1"/>
    </source>
</evidence>
<dbReference type="SMART" id="SM00869">
    <property type="entry name" value="Autotransporter"/>
    <property type="match status" value="1"/>
</dbReference>
<dbReference type="Gene3D" id="2.40.128.130">
    <property type="entry name" value="Autotransporter beta-domain"/>
    <property type="match status" value="1"/>
</dbReference>
<evidence type="ECO:0000259" key="1">
    <source>
        <dbReference type="PROSITE" id="PS51208"/>
    </source>
</evidence>
<organism evidence="2 3">
    <name type="scientific">Candidatus Contendobacter odensis Run_B_J11</name>
    <dbReference type="NCBI Taxonomy" id="1400861"/>
    <lineage>
        <taxon>Bacteria</taxon>
        <taxon>Pseudomonadati</taxon>
        <taxon>Pseudomonadota</taxon>
        <taxon>Gammaproteobacteria</taxon>
        <taxon>Candidatus Competibacteraceae</taxon>
        <taxon>Candidatus Contendibacter</taxon>
    </lineage>
</organism>
<keyword evidence="3" id="KW-1185">Reference proteome</keyword>
<evidence type="ECO:0000313" key="3">
    <source>
        <dbReference type="Proteomes" id="UP000019184"/>
    </source>
</evidence>
<dbReference type="EMBL" id="CBTK010000047">
    <property type="protein sequence ID" value="CDH43942.1"/>
    <property type="molecule type" value="Genomic_DNA"/>
</dbReference>
<gene>
    <name evidence="2" type="ORF">BN874_1400001</name>
</gene>
<dbReference type="AlphaFoldDB" id="A0A7U7J334"/>
<protein>
    <recommendedName>
        <fullName evidence="1">Autotransporter domain-containing protein</fullName>
    </recommendedName>
</protein>
<reference evidence="2 3" key="1">
    <citation type="journal article" date="2014" name="ISME J.">
        <title>Candidatus Competibacter-lineage genomes retrieved from metagenomes reveal functional metabolic diversity.</title>
        <authorList>
            <person name="McIlroy S.J."/>
            <person name="Albertsen M."/>
            <person name="Andresen E.K."/>
            <person name="Saunders A.M."/>
            <person name="Kristiansen R."/>
            <person name="Stokholm-Bjerregaard M."/>
            <person name="Nielsen K.L."/>
            <person name="Nielsen P.H."/>
        </authorList>
    </citation>
    <scope>NUCLEOTIDE SEQUENCE [LARGE SCALE GENOMIC DNA]</scope>
    <source>
        <strain evidence="2 3">Run_B_J11</strain>
    </source>
</reference>
<dbReference type="InterPro" id="IPR036709">
    <property type="entry name" value="Autotransporte_beta_dom_sf"/>
</dbReference>
<dbReference type="Proteomes" id="UP000019184">
    <property type="component" value="Unassembled WGS sequence"/>
</dbReference>
<dbReference type="NCBIfam" id="TIGR01414">
    <property type="entry name" value="autotrans_barl"/>
    <property type="match status" value="1"/>
</dbReference>
<dbReference type="Gene3D" id="2.60.40.3440">
    <property type="match status" value="3"/>
</dbReference>
<dbReference type="SUPFAM" id="SSF103515">
    <property type="entry name" value="Autotransporter"/>
    <property type="match status" value="1"/>
</dbReference>
<dbReference type="Pfam" id="PF03797">
    <property type="entry name" value="Autotransporter"/>
    <property type="match status" value="1"/>
</dbReference>
<feature type="domain" description="Autotransporter" evidence="1">
    <location>
        <begin position="354"/>
        <end position="647"/>
    </location>
</feature>
<accession>A0A7U7J334</accession>
<dbReference type="Pfam" id="PF17963">
    <property type="entry name" value="Big_9"/>
    <property type="match status" value="3"/>
</dbReference>
<dbReference type="GO" id="GO:0019867">
    <property type="term" value="C:outer membrane"/>
    <property type="evidence" value="ECO:0007669"/>
    <property type="project" value="InterPro"/>
</dbReference>
<name>A0A7U7J334_9GAMM</name>